<dbReference type="SUPFAM" id="SSF160424">
    <property type="entry name" value="BH3703-like"/>
    <property type="match status" value="1"/>
</dbReference>
<dbReference type="EMBL" id="CP159290">
    <property type="protein sequence ID" value="XCH28330.1"/>
    <property type="molecule type" value="Genomic_DNA"/>
</dbReference>
<dbReference type="AlphaFoldDB" id="A0AAU8FWJ4"/>
<dbReference type="RefSeq" id="WP_353706897.1">
    <property type="nucleotide sequence ID" value="NZ_CP159290.1"/>
</dbReference>
<dbReference type="InterPro" id="IPR036170">
    <property type="entry name" value="YezG-like_sf"/>
</dbReference>
<protein>
    <submittedName>
        <fullName evidence="1">Uncharacterized protein</fullName>
    </submittedName>
</protein>
<gene>
    <name evidence="1" type="ORF">ABRQ22_12000</name>
</gene>
<reference evidence="1" key="1">
    <citation type="submission" date="2024-06" db="EMBL/GenBank/DDBJ databases">
        <title>Complete genome sequence of the cellulolytic actinobacterium, Cellulosimicrobium ES-005.</title>
        <authorList>
            <person name="Matthews C.T."/>
            <person name="Underwood K.D."/>
            <person name="Ghanchi K.M."/>
            <person name="Fields S.D."/>
            <person name="Gardner S.G."/>
        </authorList>
    </citation>
    <scope>NUCLEOTIDE SEQUENCE</scope>
    <source>
        <strain evidence="1">ES-005</strain>
    </source>
</reference>
<name>A0AAU8FWJ4_9MICO</name>
<accession>A0AAU8FWJ4</accession>
<proteinExistence type="predicted"/>
<organism evidence="1">
    <name type="scientific">Cellulosimicrobium sp. ES-005</name>
    <dbReference type="NCBI Taxonomy" id="3163031"/>
    <lineage>
        <taxon>Bacteria</taxon>
        <taxon>Bacillati</taxon>
        <taxon>Actinomycetota</taxon>
        <taxon>Actinomycetes</taxon>
        <taxon>Micrococcales</taxon>
        <taxon>Promicromonosporaceae</taxon>
        <taxon>Cellulosimicrobium</taxon>
    </lineage>
</organism>
<evidence type="ECO:0000313" key="1">
    <source>
        <dbReference type="EMBL" id="XCH28330.1"/>
    </source>
</evidence>
<sequence>MSPRGGWWPFGRRGEERPSAEQAAAAEAQTRLLGVLAQELAAAQTEPWDELSYRAFVVADRTQSHVSLRGAWPPPLAQKPTSSTFAEALAELRAATAAPGRGAWFTISMTVRADGEVDASFDVDTEPGFLPPAGPADFARDLERFPRSVEAQPTWLRERLSWARLTPEQRSRAEAGVGALQPYPALGGSRPLFTVTVTPEDDVVDVLDHATGRRALVDRDGTVRLVAPDPSARPR</sequence>